<dbReference type="KEGG" id="tet:TTHERM_00616570"/>
<keyword evidence="10 14" id="KW-0067">ATP-binding</keyword>
<dbReference type="SUPFAM" id="SSF47473">
    <property type="entry name" value="EF-hand"/>
    <property type="match status" value="1"/>
</dbReference>
<dbReference type="eggNOG" id="KOG0032">
    <property type="taxonomic scope" value="Eukaryota"/>
</dbReference>
<dbReference type="Pfam" id="PF00069">
    <property type="entry name" value="Pkinase"/>
    <property type="match status" value="1"/>
</dbReference>
<keyword evidence="6" id="KW-0677">Repeat</keyword>
<dbReference type="GO" id="GO:0004674">
    <property type="term" value="F:protein serine/threonine kinase activity"/>
    <property type="evidence" value="ECO:0007669"/>
    <property type="project" value="UniProtKB-KW"/>
</dbReference>
<keyword evidence="4" id="KW-0808">Transferase</keyword>
<dbReference type="InParanoid" id="I7MMA8"/>
<protein>
    <recommendedName>
        <fullName evidence="2">non-specific serine/threonine protein kinase</fullName>
        <ecNumber evidence="2">2.7.11.1</ecNumber>
    </recommendedName>
</protein>
<comment type="catalytic activity">
    <reaction evidence="13">
        <text>L-seryl-[protein] + ATP = O-phospho-L-seryl-[protein] + ADP + H(+)</text>
        <dbReference type="Rhea" id="RHEA:17989"/>
        <dbReference type="Rhea" id="RHEA-COMP:9863"/>
        <dbReference type="Rhea" id="RHEA-COMP:11604"/>
        <dbReference type="ChEBI" id="CHEBI:15378"/>
        <dbReference type="ChEBI" id="CHEBI:29999"/>
        <dbReference type="ChEBI" id="CHEBI:30616"/>
        <dbReference type="ChEBI" id="CHEBI:83421"/>
        <dbReference type="ChEBI" id="CHEBI:456216"/>
        <dbReference type="EC" id="2.7.11.1"/>
    </reaction>
</comment>
<dbReference type="SMART" id="SM00054">
    <property type="entry name" value="EFh"/>
    <property type="match status" value="3"/>
</dbReference>
<dbReference type="InterPro" id="IPR018247">
    <property type="entry name" value="EF_Hand_1_Ca_BS"/>
</dbReference>
<dbReference type="FunFam" id="1.10.510.10:FF:000726">
    <property type="entry name" value="Calcium-dependent protein kinase, putative"/>
    <property type="match status" value="1"/>
</dbReference>
<keyword evidence="8 18" id="KW-0418">Kinase</keyword>
<evidence type="ECO:0000259" key="16">
    <source>
        <dbReference type="PROSITE" id="PS50011"/>
    </source>
</evidence>
<dbReference type="SMART" id="SM00220">
    <property type="entry name" value="S_TKc"/>
    <property type="match status" value="1"/>
</dbReference>
<evidence type="ECO:0000256" key="6">
    <source>
        <dbReference type="ARBA" id="ARBA00022737"/>
    </source>
</evidence>
<dbReference type="Gene3D" id="1.10.510.10">
    <property type="entry name" value="Transferase(Phosphotransferase) domain 1"/>
    <property type="match status" value="1"/>
</dbReference>
<dbReference type="CDD" id="cd05117">
    <property type="entry name" value="STKc_CAMK"/>
    <property type="match status" value="1"/>
</dbReference>
<name>I7MMA8_TETTS</name>
<evidence type="ECO:0000256" key="9">
    <source>
        <dbReference type="ARBA" id="ARBA00022837"/>
    </source>
</evidence>
<dbReference type="PROSITE" id="PS00108">
    <property type="entry name" value="PROTEIN_KINASE_ST"/>
    <property type="match status" value="1"/>
</dbReference>
<dbReference type="PROSITE" id="PS50011">
    <property type="entry name" value="PROTEIN_KINASE_DOM"/>
    <property type="match status" value="1"/>
</dbReference>
<feature type="domain" description="EF-hand" evidence="17">
    <location>
        <begin position="424"/>
        <end position="459"/>
    </location>
</feature>
<comment type="cofactor">
    <cofactor evidence="1">
        <name>Mg(2+)</name>
        <dbReference type="ChEBI" id="CHEBI:18420"/>
    </cofactor>
</comment>
<dbReference type="InterPro" id="IPR002048">
    <property type="entry name" value="EF_hand_dom"/>
</dbReference>
<evidence type="ECO:0000256" key="10">
    <source>
        <dbReference type="ARBA" id="ARBA00022840"/>
    </source>
</evidence>
<dbReference type="AlphaFoldDB" id="I7MMA8"/>
<feature type="region of interest" description="Disordered" evidence="15">
    <location>
        <begin position="496"/>
        <end position="529"/>
    </location>
</feature>
<evidence type="ECO:0000256" key="8">
    <source>
        <dbReference type="ARBA" id="ARBA00022777"/>
    </source>
</evidence>
<evidence type="ECO:0000256" key="7">
    <source>
        <dbReference type="ARBA" id="ARBA00022741"/>
    </source>
</evidence>
<evidence type="ECO:0000256" key="3">
    <source>
        <dbReference type="ARBA" id="ARBA00022527"/>
    </source>
</evidence>
<evidence type="ECO:0000313" key="19">
    <source>
        <dbReference type="Proteomes" id="UP000009168"/>
    </source>
</evidence>
<feature type="domain" description="EF-hand" evidence="17">
    <location>
        <begin position="460"/>
        <end position="495"/>
    </location>
</feature>
<evidence type="ECO:0000256" key="15">
    <source>
        <dbReference type="SAM" id="MobiDB-lite"/>
    </source>
</evidence>
<dbReference type="PROSITE" id="PS50222">
    <property type="entry name" value="EF_HAND_2"/>
    <property type="match status" value="3"/>
</dbReference>
<dbReference type="GeneID" id="7823127"/>
<dbReference type="PROSITE" id="PS00018">
    <property type="entry name" value="EF_HAND_1"/>
    <property type="match status" value="2"/>
</dbReference>
<feature type="domain" description="EF-hand" evidence="17">
    <location>
        <begin position="347"/>
        <end position="382"/>
    </location>
</feature>
<gene>
    <name evidence="18" type="ORF">TTHERM_00616570</name>
</gene>
<feature type="domain" description="Protein kinase" evidence="16">
    <location>
        <begin position="36"/>
        <end position="300"/>
    </location>
</feature>
<reference evidence="19" key="1">
    <citation type="journal article" date="2006" name="PLoS Biol.">
        <title>Macronuclear genome sequence of the ciliate Tetrahymena thermophila, a model eukaryote.</title>
        <authorList>
            <person name="Eisen J.A."/>
            <person name="Coyne R.S."/>
            <person name="Wu M."/>
            <person name="Wu D."/>
            <person name="Thiagarajan M."/>
            <person name="Wortman J.R."/>
            <person name="Badger J.H."/>
            <person name="Ren Q."/>
            <person name="Amedeo P."/>
            <person name="Jones K.M."/>
            <person name="Tallon L.J."/>
            <person name="Delcher A.L."/>
            <person name="Salzberg S.L."/>
            <person name="Silva J.C."/>
            <person name="Haas B.J."/>
            <person name="Majoros W.H."/>
            <person name="Farzad M."/>
            <person name="Carlton J.M."/>
            <person name="Smith R.K. Jr."/>
            <person name="Garg J."/>
            <person name="Pearlman R.E."/>
            <person name="Karrer K.M."/>
            <person name="Sun L."/>
            <person name="Manning G."/>
            <person name="Elde N.C."/>
            <person name="Turkewitz A.P."/>
            <person name="Asai D.J."/>
            <person name="Wilkes D.E."/>
            <person name="Wang Y."/>
            <person name="Cai H."/>
            <person name="Collins K."/>
            <person name="Stewart B.A."/>
            <person name="Lee S.R."/>
            <person name="Wilamowska K."/>
            <person name="Weinberg Z."/>
            <person name="Ruzzo W.L."/>
            <person name="Wloga D."/>
            <person name="Gaertig J."/>
            <person name="Frankel J."/>
            <person name="Tsao C.-C."/>
            <person name="Gorovsky M.A."/>
            <person name="Keeling P.J."/>
            <person name="Waller R.F."/>
            <person name="Patron N.J."/>
            <person name="Cherry J.M."/>
            <person name="Stover N.A."/>
            <person name="Krieger C.J."/>
            <person name="del Toro C."/>
            <person name="Ryder H.F."/>
            <person name="Williamson S.C."/>
            <person name="Barbeau R.A."/>
            <person name="Hamilton E.P."/>
            <person name="Orias E."/>
        </authorList>
    </citation>
    <scope>NUCLEOTIDE SEQUENCE [LARGE SCALE GENOMIC DNA]</scope>
    <source>
        <strain evidence="19">SB210</strain>
    </source>
</reference>
<dbReference type="PROSITE" id="PS00107">
    <property type="entry name" value="PROTEIN_KINASE_ATP"/>
    <property type="match status" value="1"/>
</dbReference>
<keyword evidence="5" id="KW-0479">Metal-binding</keyword>
<evidence type="ECO:0000256" key="4">
    <source>
        <dbReference type="ARBA" id="ARBA00022679"/>
    </source>
</evidence>
<evidence type="ECO:0000256" key="14">
    <source>
        <dbReference type="PROSITE-ProRule" id="PRU10141"/>
    </source>
</evidence>
<evidence type="ECO:0000256" key="12">
    <source>
        <dbReference type="ARBA" id="ARBA00047899"/>
    </source>
</evidence>
<accession>I7MMA8</accession>
<dbReference type="InterPro" id="IPR011009">
    <property type="entry name" value="Kinase-like_dom_sf"/>
</dbReference>
<comment type="similarity">
    <text evidence="11">Belongs to the protein kinase superfamily. Ser/Thr protein kinase family. CDPK subfamily.</text>
</comment>
<keyword evidence="3" id="KW-0723">Serine/threonine-protein kinase</keyword>
<dbReference type="InterPro" id="IPR050205">
    <property type="entry name" value="CDPK_Ser/Thr_kinases"/>
</dbReference>
<dbReference type="Gene3D" id="1.10.238.10">
    <property type="entry name" value="EF-hand"/>
    <property type="match status" value="2"/>
</dbReference>
<dbReference type="CDD" id="cd00051">
    <property type="entry name" value="EFh"/>
    <property type="match status" value="2"/>
</dbReference>
<dbReference type="HOGENOM" id="CLU_000288_37_4_1"/>
<dbReference type="OMA" id="KNPNIRP"/>
<evidence type="ECO:0000259" key="17">
    <source>
        <dbReference type="PROSITE" id="PS50222"/>
    </source>
</evidence>
<evidence type="ECO:0000256" key="5">
    <source>
        <dbReference type="ARBA" id="ARBA00022723"/>
    </source>
</evidence>
<proteinExistence type="inferred from homology"/>
<dbReference type="FunFam" id="3.30.200.20:FF:000315">
    <property type="entry name" value="Calcium-dependent protein kinase 3"/>
    <property type="match status" value="1"/>
</dbReference>
<dbReference type="GO" id="GO:0005524">
    <property type="term" value="F:ATP binding"/>
    <property type="evidence" value="ECO:0007669"/>
    <property type="project" value="UniProtKB-UniRule"/>
</dbReference>
<keyword evidence="19" id="KW-1185">Reference proteome</keyword>
<evidence type="ECO:0000256" key="1">
    <source>
        <dbReference type="ARBA" id="ARBA00001946"/>
    </source>
</evidence>
<evidence type="ECO:0000256" key="2">
    <source>
        <dbReference type="ARBA" id="ARBA00012513"/>
    </source>
</evidence>
<dbReference type="SUPFAM" id="SSF56112">
    <property type="entry name" value="Protein kinase-like (PK-like)"/>
    <property type="match status" value="1"/>
</dbReference>
<dbReference type="InterPro" id="IPR008271">
    <property type="entry name" value="Ser/Thr_kinase_AS"/>
</dbReference>
<dbReference type="InterPro" id="IPR000719">
    <property type="entry name" value="Prot_kinase_dom"/>
</dbReference>
<dbReference type="InterPro" id="IPR011992">
    <property type="entry name" value="EF-hand-dom_pair"/>
</dbReference>
<evidence type="ECO:0000313" key="18">
    <source>
        <dbReference type="EMBL" id="EAS04482.1"/>
    </source>
</evidence>
<dbReference type="EMBL" id="GG662448">
    <property type="protein sequence ID" value="EAS04482.1"/>
    <property type="molecule type" value="Genomic_DNA"/>
</dbReference>
<sequence>MGACSNKPQRKTKYKPNTGIWGTSTTASTEDINYFYKIISQLGKGSFGSVKLATYRQGQNDRREKKLFAIKTILKDRVKDKIYMLQRELEVLKTLDHPNIIKFYETYHDKMYIHFVMEYCPGGDLFEYVANKGPLEEFEAAQIMKKLFSAVAHIHSKNIVHRDLKPENILFTSKDKTSWDIKIIDFGLSRQFNSNDKKHMSVVGTPLYVAPEIIGEKNYEKECDNWSLGVIMYILLSGREPFYAKSLKEVYDKIRNQRYDFNDSCWENITKQAKDLISKLLTVDPKKRFTCEQALKHQWFSQFSENKDQKEIKKAQERISNLLSYNNSARFKKEVVKIFINHQIKQEELKEIESAFKMLDKDGNGELSFYELLDALKSQNINITEQELLRVINNVHDSNERNLNKLHVNYTEFIGAVIDWRSNMNDEKMWNLFKYFDVNNTGYITKESLKEVISREGRRMKNEDLEQMIGEIDQNKDGMIDFNDFKKMMEKDIENAPVPDVQIDEKTGKKKTVIVRNTSQQQQEDLDQY</sequence>
<dbReference type="Pfam" id="PF13499">
    <property type="entry name" value="EF-hand_7"/>
    <property type="match status" value="2"/>
</dbReference>
<evidence type="ECO:0000256" key="11">
    <source>
        <dbReference type="ARBA" id="ARBA00024334"/>
    </source>
</evidence>
<dbReference type="Gene3D" id="3.30.200.20">
    <property type="entry name" value="Phosphorylase Kinase, domain 1"/>
    <property type="match status" value="1"/>
</dbReference>
<keyword evidence="9" id="KW-0106">Calcium</keyword>
<dbReference type="EC" id="2.7.11.1" evidence="2"/>
<keyword evidence="7 14" id="KW-0547">Nucleotide-binding</keyword>
<dbReference type="GO" id="GO:0005509">
    <property type="term" value="F:calcium ion binding"/>
    <property type="evidence" value="ECO:0007669"/>
    <property type="project" value="InterPro"/>
</dbReference>
<organism evidence="18 19">
    <name type="scientific">Tetrahymena thermophila (strain SB210)</name>
    <dbReference type="NCBI Taxonomy" id="312017"/>
    <lineage>
        <taxon>Eukaryota</taxon>
        <taxon>Sar</taxon>
        <taxon>Alveolata</taxon>
        <taxon>Ciliophora</taxon>
        <taxon>Intramacronucleata</taxon>
        <taxon>Oligohymenophorea</taxon>
        <taxon>Hymenostomatida</taxon>
        <taxon>Tetrahymenina</taxon>
        <taxon>Tetrahymenidae</taxon>
        <taxon>Tetrahymena</taxon>
    </lineage>
</organism>
<dbReference type="Proteomes" id="UP000009168">
    <property type="component" value="Unassembled WGS sequence"/>
</dbReference>
<feature type="binding site" evidence="14">
    <location>
        <position position="75"/>
    </location>
    <ligand>
        <name>ATP</name>
        <dbReference type="ChEBI" id="CHEBI:30616"/>
    </ligand>
</feature>
<dbReference type="FunFam" id="1.10.238.10:FF:000003">
    <property type="entry name" value="Calmodulin A"/>
    <property type="match status" value="1"/>
</dbReference>
<dbReference type="RefSeq" id="XP_001024727.1">
    <property type="nucleotide sequence ID" value="XM_001024727.3"/>
</dbReference>
<dbReference type="OrthoDB" id="289693at2759"/>
<dbReference type="PANTHER" id="PTHR24349">
    <property type="entry name" value="SERINE/THREONINE-PROTEIN KINASE"/>
    <property type="match status" value="1"/>
</dbReference>
<evidence type="ECO:0000256" key="13">
    <source>
        <dbReference type="ARBA" id="ARBA00048679"/>
    </source>
</evidence>
<comment type="catalytic activity">
    <reaction evidence="12">
        <text>L-threonyl-[protein] + ATP = O-phospho-L-threonyl-[protein] + ADP + H(+)</text>
        <dbReference type="Rhea" id="RHEA:46608"/>
        <dbReference type="Rhea" id="RHEA-COMP:11060"/>
        <dbReference type="Rhea" id="RHEA-COMP:11605"/>
        <dbReference type="ChEBI" id="CHEBI:15378"/>
        <dbReference type="ChEBI" id="CHEBI:30013"/>
        <dbReference type="ChEBI" id="CHEBI:30616"/>
        <dbReference type="ChEBI" id="CHEBI:61977"/>
        <dbReference type="ChEBI" id="CHEBI:456216"/>
        <dbReference type="EC" id="2.7.11.1"/>
    </reaction>
</comment>
<dbReference type="InterPro" id="IPR017441">
    <property type="entry name" value="Protein_kinase_ATP_BS"/>
</dbReference>